<reference evidence="1" key="1">
    <citation type="submission" date="2019-08" db="EMBL/GenBank/DDBJ databases">
        <authorList>
            <person name="Kucharzyk K."/>
            <person name="Murdoch R.W."/>
            <person name="Higgins S."/>
            <person name="Loffler F."/>
        </authorList>
    </citation>
    <scope>NUCLEOTIDE SEQUENCE</scope>
</reference>
<dbReference type="InterPro" id="IPR023214">
    <property type="entry name" value="HAD_sf"/>
</dbReference>
<proteinExistence type="predicted"/>
<sequence>MLAAAGLGVAFNAKPAVRASADTSLNLPYLDAVLFLLGFSREEVVDAAAARELGPLLSQLPELKAHHKTAQG</sequence>
<accession>A0A645AXQ5</accession>
<organism evidence="1">
    <name type="scientific">bioreactor metagenome</name>
    <dbReference type="NCBI Taxonomy" id="1076179"/>
    <lineage>
        <taxon>unclassified sequences</taxon>
        <taxon>metagenomes</taxon>
        <taxon>ecological metagenomes</taxon>
    </lineage>
</organism>
<evidence type="ECO:0000313" key="1">
    <source>
        <dbReference type="EMBL" id="MPM57081.1"/>
    </source>
</evidence>
<dbReference type="SUPFAM" id="SSF56784">
    <property type="entry name" value="HAD-like"/>
    <property type="match status" value="1"/>
</dbReference>
<protein>
    <submittedName>
        <fullName evidence="1">Uncharacterized protein</fullName>
    </submittedName>
</protein>
<dbReference type="AlphaFoldDB" id="A0A645AXQ5"/>
<name>A0A645AXQ5_9ZZZZ</name>
<dbReference type="InterPro" id="IPR036412">
    <property type="entry name" value="HAD-like_sf"/>
</dbReference>
<gene>
    <name evidence="1" type="ORF">SDC9_103899</name>
</gene>
<comment type="caution">
    <text evidence="1">The sequence shown here is derived from an EMBL/GenBank/DDBJ whole genome shotgun (WGS) entry which is preliminary data.</text>
</comment>
<dbReference type="EMBL" id="VSSQ01016082">
    <property type="protein sequence ID" value="MPM57081.1"/>
    <property type="molecule type" value="Genomic_DNA"/>
</dbReference>
<dbReference type="Gene3D" id="3.40.50.1000">
    <property type="entry name" value="HAD superfamily/HAD-like"/>
    <property type="match status" value="1"/>
</dbReference>